<dbReference type="InterPro" id="IPR017907">
    <property type="entry name" value="Znf_RING_CS"/>
</dbReference>
<gene>
    <name evidence="12" type="ORF">COCON_G00109290</name>
</gene>
<evidence type="ECO:0000256" key="6">
    <source>
        <dbReference type="PROSITE-ProRule" id="PRU00024"/>
    </source>
</evidence>
<feature type="domain" description="RING-type" evidence="9">
    <location>
        <begin position="18"/>
        <end position="60"/>
    </location>
</feature>
<dbReference type="PROSITE" id="PS00518">
    <property type="entry name" value="ZF_RING_1"/>
    <property type="match status" value="1"/>
</dbReference>
<evidence type="ECO:0000256" key="8">
    <source>
        <dbReference type="SAM" id="MobiDB-lite"/>
    </source>
</evidence>
<dbReference type="Gene3D" id="4.10.830.40">
    <property type="match status" value="1"/>
</dbReference>
<dbReference type="InterPro" id="IPR013083">
    <property type="entry name" value="Znf_RING/FYVE/PHD"/>
</dbReference>
<evidence type="ECO:0000259" key="10">
    <source>
        <dbReference type="PROSITE" id="PS50119"/>
    </source>
</evidence>
<evidence type="ECO:0000256" key="1">
    <source>
        <dbReference type="ARBA" id="ARBA00022588"/>
    </source>
</evidence>
<dbReference type="PANTHER" id="PTHR25465">
    <property type="entry name" value="B-BOX DOMAIN CONTAINING"/>
    <property type="match status" value="1"/>
</dbReference>
<sequence>MTSMGASLDTPFKKTPECPLCLKECRDPTSLPCGHCFCLICIQEVWSGSLTGPYYCPECREEYRKLPAFWRRTRGPFTPTDGAHRNRQSTTSDCSDGEMPSTSASSSNCTSPPPTPGKAPGPLLFPDGGERKRERGPFTSPPAAQFCNYCPSPGQQVAVKTCLVCGASMCTKHLRSHLDSPVFQDHPLVAPTADVSLWRCAEHQEAKKIYCRDCALCVCTMCTVIGAHRNHACVGVTEAEAELRHNLKDDMKKMQENEQVIQSRVADLQTKKHDIQETLNRSRGGLQQQYQAMREVLDRQELQALQCMDRVERRALGGLQAQLEKLQEDLSSLQTSLDTLEGLSDSKGAERVKEQAFVMEYSKISECVKAMSSPLEEMEPLQELDQARLGKIEEWAEKRLNTLLLAMMDRDALRLLYGITPTLDPDTTHPKLVLSEENTRVSHSDDPQPYPETAARFSTFPQVLGARARDGGRSYWEVEVTGEGRWKVGVCDALIGRKGAKDACRIGFNPHSWCLFGERNKMEALHDKESFPVEGSIPQRVGVFLDMEKGSLSFYSVPEEGDLTLLHSFQQTFTQPLYPALAVSKTELAFCDPFQ</sequence>
<feature type="coiled-coil region" evidence="7">
    <location>
        <begin position="316"/>
        <end position="343"/>
    </location>
</feature>
<dbReference type="Gene3D" id="3.30.160.60">
    <property type="entry name" value="Classic Zinc Finger"/>
    <property type="match status" value="1"/>
</dbReference>
<dbReference type="Pfam" id="PF00622">
    <property type="entry name" value="SPRY"/>
    <property type="match status" value="1"/>
</dbReference>
<dbReference type="InterPro" id="IPR001870">
    <property type="entry name" value="B30.2/SPRY"/>
</dbReference>
<feature type="compositionally biased region" description="Low complexity" evidence="8">
    <location>
        <begin position="100"/>
        <end position="110"/>
    </location>
</feature>
<keyword evidence="7" id="KW-0175">Coiled coil</keyword>
<dbReference type="InterPro" id="IPR003877">
    <property type="entry name" value="SPRY_dom"/>
</dbReference>
<dbReference type="SMART" id="SM00449">
    <property type="entry name" value="SPRY"/>
    <property type="match status" value="1"/>
</dbReference>
<dbReference type="SMART" id="SM00589">
    <property type="entry name" value="PRY"/>
    <property type="match status" value="1"/>
</dbReference>
<dbReference type="SUPFAM" id="SSF57850">
    <property type="entry name" value="RING/U-box"/>
    <property type="match status" value="1"/>
</dbReference>
<dbReference type="InterPro" id="IPR003879">
    <property type="entry name" value="Butyrophylin_SPRY"/>
</dbReference>
<organism evidence="12 13">
    <name type="scientific">Conger conger</name>
    <name type="common">Conger eel</name>
    <name type="synonym">Muraena conger</name>
    <dbReference type="NCBI Taxonomy" id="82655"/>
    <lineage>
        <taxon>Eukaryota</taxon>
        <taxon>Metazoa</taxon>
        <taxon>Chordata</taxon>
        <taxon>Craniata</taxon>
        <taxon>Vertebrata</taxon>
        <taxon>Euteleostomi</taxon>
        <taxon>Actinopterygii</taxon>
        <taxon>Neopterygii</taxon>
        <taxon>Teleostei</taxon>
        <taxon>Anguilliformes</taxon>
        <taxon>Congridae</taxon>
        <taxon>Conger</taxon>
    </lineage>
</organism>
<evidence type="ECO:0000256" key="3">
    <source>
        <dbReference type="ARBA" id="ARBA00022771"/>
    </source>
</evidence>
<dbReference type="CDD" id="cd19802">
    <property type="entry name" value="Bbox1_TRIM8-like"/>
    <property type="match status" value="1"/>
</dbReference>
<dbReference type="InterPro" id="IPR000315">
    <property type="entry name" value="Znf_B-box"/>
</dbReference>
<dbReference type="SMART" id="SM00336">
    <property type="entry name" value="BBOX"/>
    <property type="match status" value="2"/>
</dbReference>
<evidence type="ECO:0000313" key="12">
    <source>
        <dbReference type="EMBL" id="KAJ8272070.1"/>
    </source>
</evidence>
<reference evidence="12" key="1">
    <citation type="journal article" date="2023" name="Science">
        <title>Genome structures resolve the early diversification of teleost fishes.</title>
        <authorList>
            <person name="Parey E."/>
            <person name="Louis A."/>
            <person name="Montfort J."/>
            <person name="Bouchez O."/>
            <person name="Roques C."/>
            <person name="Iampietro C."/>
            <person name="Lluch J."/>
            <person name="Castinel A."/>
            <person name="Donnadieu C."/>
            <person name="Desvignes T."/>
            <person name="Floi Bucao C."/>
            <person name="Jouanno E."/>
            <person name="Wen M."/>
            <person name="Mejri S."/>
            <person name="Dirks R."/>
            <person name="Jansen H."/>
            <person name="Henkel C."/>
            <person name="Chen W.J."/>
            <person name="Zahm M."/>
            <person name="Cabau C."/>
            <person name="Klopp C."/>
            <person name="Thompson A.W."/>
            <person name="Robinson-Rechavi M."/>
            <person name="Braasch I."/>
            <person name="Lecointre G."/>
            <person name="Bobe J."/>
            <person name="Postlethwait J.H."/>
            <person name="Berthelot C."/>
            <person name="Roest Crollius H."/>
            <person name="Guiguen Y."/>
        </authorList>
    </citation>
    <scope>NUCLEOTIDE SEQUENCE</scope>
    <source>
        <strain evidence="12">Concon-B</strain>
    </source>
</reference>
<dbReference type="InterPro" id="IPR013320">
    <property type="entry name" value="ConA-like_dom_sf"/>
</dbReference>
<dbReference type="GO" id="GO:0008270">
    <property type="term" value="F:zinc ion binding"/>
    <property type="evidence" value="ECO:0007669"/>
    <property type="project" value="UniProtKB-KW"/>
</dbReference>
<dbReference type="Gene3D" id="2.60.120.920">
    <property type="match status" value="1"/>
</dbReference>
<feature type="domain" description="B box-type" evidence="10">
    <location>
        <begin position="200"/>
        <end position="236"/>
    </location>
</feature>
<dbReference type="InterPro" id="IPR006574">
    <property type="entry name" value="PRY"/>
</dbReference>
<dbReference type="SUPFAM" id="SSF49899">
    <property type="entry name" value="Concanavalin A-like lectins/glucanases"/>
    <property type="match status" value="1"/>
</dbReference>
<keyword evidence="4" id="KW-0862">Zinc</keyword>
<dbReference type="SMART" id="SM00184">
    <property type="entry name" value="RING"/>
    <property type="match status" value="1"/>
</dbReference>
<keyword evidence="3 6" id="KW-0863">Zinc-finger</keyword>
<dbReference type="PROSITE" id="PS50089">
    <property type="entry name" value="ZF_RING_2"/>
    <property type="match status" value="1"/>
</dbReference>
<proteinExistence type="predicted"/>
<evidence type="ECO:0000313" key="13">
    <source>
        <dbReference type="Proteomes" id="UP001152803"/>
    </source>
</evidence>
<dbReference type="InterPro" id="IPR027370">
    <property type="entry name" value="Znf-RING_euk"/>
</dbReference>
<dbReference type="Pfam" id="PF00643">
    <property type="entry name" value="zf-B_box"/>
    <property type="match status" value="1"/>
</dbReference>
<dbReference type="OrthoDB" id="6105938at2759"/>
<evidence type="ECO:0000256" key="4">
    <source>
        <dbReference type="ARBA" id="ARBA00022833"/>
    </source>
</evidence>
<evidence type="ECO:0000259" key="11">
    <source>
        <dbReference type="PROSITE" id="PS50188"/>
    </source>
</evidence>
<dbReference type="InterPro" id="IPR043136">
    <property type="entry name" value="B30.2/SPRY_sf"/>
</dbReference>
<dbReference type="GO" id="GO:0005737">
    <property type="term" value="C:cytoplasm"/>
    <property type="evidence" value="ECO:0007669"/>
    <property type="project" value="UniProtKB-ARBA"/>
</dbReference>
<dbReference type="PRINTS" id="PR01407">
    <property type="entry name" value="BUTYPHLNCDUF"/>
</dbReference>
<dbReference type="GO" id="GO:0045087">
    <property type="term" value="P:innate immune response"/>
    <property type="evidence" value="ECO:0007669"/>
    <property type="project" value="UniProtKB-KW"/>
</dbReference>
<dbReference type="Pfam" id="PF13765">
    <property type="entry name" value="PRY"/>
    <property type="match status" value="1"/>
</dbReference>
<dbReference type="PROSITE" id="PS50119">
    <property type="entry name" value="ZF_BBOX"/>
    <property type="match status" value="1"/>
</dbReference>
<evidence type="ECO:0000259" key="9">
    <source>
        <dbReference type="PROSITE" id="PS50089"/>
    </source>
</evidence>
<protein>
    <submittedName>
        <fullName evidence="12">Uncharacterized protein</fullName>
    </submittedName>
</protein>
<evidence type="ECO:0000256" key="2">
    <source>
        <dbReference type="ARBA" id="ARBA00022723"/>
    </source>
</evidence>
<dbReference type="InterPro" id="IPR001841">
    <property type="entry name" value="Znf_RING"/>
</dbReference>
<dbReference type="EMBL" id="JAFJMO010000007">
    <property type="protein sequence ID" value="KAJ8272070.1"/>
    <property type="molecule type" value="Genomic_DNA"/>
</dbReference>
<evidence type="ECO:0000256" key="7">
    <source>
        <dbReference type="SAM" id="Coils"/>
    </source>
</evidence>
<keyword evidence="13" id="KW-1185">Reference proteome</keyword>
<dbReference type="Proteomes" id="UP001152803">
    <property type="component" value="Unassembled WGS sequence"/>
</dbReference>
<evidence type="ECO:0000256" key="5">
    <source>
        <dbReference type="ARBA" id="ARBA00022859"/>
    </source>
</evidence>
<comment type="caution">
    <text evidence="12">The sequence shown here is derived from an EMBL/GenBank/DDBJ whole genome shotgun (WGS) entry which is preliminary data.</text>
</comment>
<dbReference type="AlphaFoldDB" id="A0A9Q1HZZ5"/>
<feature type="domain" description="B30.2/SPRY" evidence="11">
    <location>
        <begin position="401"/>
        <end position="595"/>
    </location>
</feature>
<dbReference type="PANTHER" id="PTHR25465:SF35">
    <property type="entry name" value="E3 UBIQUITIN_ISG15 LIGASE TRIM25-RELATED"/>
    <property type="match status" value="1"/>
</dbReference>
<keyword evidence="2" id="KW-0479">Metal-binding</keyword>
<dbReference type="SUPFAM" id="SSF57845">
    <property type="entry name" value="B-box zinc-binding domain"/>
    <property type="match status" value="1"/>
</dbReference>
<dbReference type="Gene3D" id="3.30.40.10">
    <property type="entry name" value="Zinc/RING finger domain, C3HC4 (zinc finger)"/>
    <property type="match status" value="1"/>
</dbReference>
<dbReference type="InterPro" id="IPR051051">
    <property type="entry name" value="E3_ubiq-ligase_TRIM/RNF"/>
</dbReference>
<accession>A0A9Q1HZZ5</accession>
<dbReference type="Pfam" id="PF13445">
    <property type="entry name" value="zf-RING_UBOX"/>
    <property type="match status" value="1"/>
</dbReference>
<keyword evidence="1" id="KW-0399">Innate immunity</keyword>
<feature type="coiled-coil region" evidence="7">
    <location>
        <begin position="244"/>
        <end position="271"/>
    </location>
</feature>
<dbReference type="PROSITE" id="PS50188">
    <property type="entry name" value="B302_SPRY"/>
    <property type="match status" value="1"/>
</dbReference>
<name>A0A9Q1HZZ5_CONCO</name>
<keyword evidence="5" id="KW-0391">Immunity</keyword>
<feature type="region of interest" description="Disordered" evidence="8">
    <location>
        <begin position="75"/>
        <end position="137"/>
    </location>
</feature>